<feature type="domain" description="Integrase catalytic" evidence="1">
    <location>
        <begin position="52"/>
        <end position="214"/>
    </location>
</feature>
<dbReference type="AlphaFoldDB" id="A0A6J1BU48"/>
<dbReference type="RefSeq" id="XP_022131678.1">
    <property type="nucleotide sequence ID" value="XM_022275986.1"/>
</dbReference>
<dbReference type="InterPro" id="IPR012337">
    <property type="entry name" value="RNaseH-like_sf"/>
</dbReference>
<evidence type="ECO:0000313" key="3">
    <source>
        <dbReference type="RefSeq" id="XP_022131678.1"/>
    </source>
</evidence>
<dbReference type="InterPro" id="IPR050951">
    <property type="entry name" value="Retrovirus_Pol_polyprotein"/>
</dbReference>
<dbReference type="InterPro" id="IPR001584">
    <property type="entry name" value="Integrase_cat-core"/>
</dbReference>
<name>A0A6J1BU48_MOMCH</name>
<sequence length="215" mass="24128">MEYLARVKDQLSLFSKYEFMQIPRSQNVNANALARLAATCETGLGRTVPVEILPEPSIKVQDVMDVDLIGLLPQGKGQTKFAVVAVDYFTKLAEAEALATITEKKITDFIWKGIICRFEVPYTIISDNGRQFDNATFRNFCMELSIKHICSSPAHPQANEQVESVNKIIKRTLKTRLGLKGLWAEELPSVLCVYRMTPCTSTGETPFHCLLVLKQ</sequence>
<reference evidence="3" key="1">
    <citation type="submission" date="2025-08" db="UniProtKB">
        <authorList>
            <consortium name="RefSeq"/>
        </authorList>
    </citation>
    <scope>IDENTIFICATION</scope>
    <source>
        <strain evidence="3">OHB3-1</strain>
    </source>
</reference>
<dbReference type="Proteomes" id="UP000504603">
    <property type="component" value="Unplaced"/>
</dbReference>
<organism evidence="2 3">
    <name type="scientific">Momordica charantia</name>
    <name type="common">Bitter gourd</name>
    <name type="synonym">Balsam pear</name>
    <dbReference type="NCBI Taxonomy" id="3673"/>
    <lineage>
        <taxon>Eukaryota</taxon>
        <taxon>Viridiplantae</taxon>
        <taxon>Streptophyta</taxon>
        <taxon>Embryophyta</taxon>
        <taxon>Tracheophyta</taxon>
        <taxon>Spermatophyta</taxon>
        <taxon>Magnoliopsida</taxon>
        <taxon>eudicotyledons</taxon>
        <taxon>Gunneridae</taxon>
        <taxon>Pentapetalae</taxon>
        <taxon>rosids</taxon>
        <taxon>fabids</taxon>
        <taxon>Cucurbitales</taxon>
        <taxon>Cucurbitaceae</taxon>
        <taxon>Momordiceae</taxon>
        <taxon>Momordica</taxon>
    </lineage>
</organism>
<dbReference type="KEGG" id="mcha:111004795"/>
<dbReference type="Gene3D" id="3.30.420.10">
    <property type="entry name" value="Ribonuclease H-like superfamily/Ribonuclease H"/>
    <property type="match status" value="1"/>
</dbReference>
<evidence type="ECO:0000313" key="2">
    <source>
        <dbReference type="Proteomes" id="UP000504603"/>
    </source>
</evidence>
<dbReference type="Pfam" id="PF00665">
    <property type="entry name" value="rve"/>
    <property type="match status" value="1"/>
</dbReference>
<dbReference type="InterPro" id="IPR036397">
    <property type="entry name" value="RNaseH_sf"/>
</dbReference>
<dbReference type="GO" id="GO:0015074">
    <property type="term" value="P:DNA integration"/>
    <property type="evidence" value="ECO:0007669"/>
    <property type="project" value="InterPro"/>
</dbReference>
<proteinExistence type="predicted"/>
<dbReference type="PROSITE" id="PS50994">
    <property type="entry name" value="INTEGRASE"/>
    <property type="match status" value="1"/>
</dbReference>
<dbReference type="GeneID" id="111004795"/>
<dbReference type="PANTHER" id="PTHR37984">
    <property type="entry name" value="PROTEIN CBG26694"/>
    <property type="match status" value="1"/>
</dbReference>
<gene>
    <name evidence="3" type="primary">LOC111004795</name>
</gene>
<keyword evidence="2" id="KW-1185">Reference proteome</keyword>
<dbReference type="SUPFAM" id="SSF53098">
    <property type="entry name" value="Ribonuclease H-like"/>
    <property type="match status" value="1"/>
</dbReference>
<dbReference type="PANTHER" id="PTHR37984:SF5">
    <property type="entry name" value="PROTEIN NYNRIN-LIKE"/>
    <property type="match status" value="1"/>
</dbReference>
<accession>A0A6J1BU48</accession>
<evidence type="ECO:0000259" key="1">
    <source>
        <dbReference type="PROSITE" id="PS50994"/>
    </source>
</evidence>
<protein>
    <submittedName>
        <fullName evidence="3">Uncharacterized protein LOC111004795</fullName>
    </submittedName>
</protein>
<dbReference type="GO" id="GO:0003676">
    <property type="term" value="F:nucleic acid binding"/>
    <property type="evidence" value="ECO:0007669"/>
    <property type="project" value="InterPro"/>
</dbReference>
<dbReference type="OrthoDB" id="1936587at2759"/>